<evidence type="ECO:0000313" key="1">
    <source>
        <dbReference type="EMBL" id="KAF1020621.1"/>
    </source>
</evidence>
<accession>A0A833PCZ8</accession>
<sequence length="127" mass="14334">MTKTQIKVIALNASRQLKAVAKDVYNRDLVTTINHDQLKEISATLNDLYGVLDTQYQRSLKAGIDESMEYADLVKKRIDALAEYIRPTRLKAVHISPKQIVQMLDTEQQAMHHLTTLLDDITIGGKA</sequence>
<protein>
    <submittedName>
        <fullName evidence="1">Uncharacterized protein</fullName>
    </submittedName>
</protein>
<organism evidence="1 2">
    <name type="scientific">Acinetobacter bereziniae</name>
    <name type="common">Acinetobacter genomosp. 10</name>
    <dbReference type="NCBI Taxonomy" id="106648"/>
    <lineage>
        <taxon>Bacteria</taxon>
        <taxon>Pseudomonadati</taxon>
        <taxon>Pseudomonadota</taxon>
        <taxon>Gammaproteobacteria</taxon>
        <taxon>Moraxellales</taxon>
        <taxon>Moraxellaceae</taxon>
        <taxon>Acinetobacter</taxon>
    </lineage>
</organism>
<proteinExistence type="predicted"/>
<comment type="caution">
    <text evidence="1">The sequence shown here is derived from an EMBL/GenBank/DDBJ whole genome shotgun (WGS) entry which is preliminary data.</text>
</comment>
<evidence type="ECO:0000313" key="2">
    <source>
        <dbReference type="Proteomes" id="UP000490535"/>
    </source>
</evidence>
<name>A0A833PCZ8_ACIBZ</name>
<dbReference type="AlphaFoldDB" id="A0A833PCZ8"/>
<gene>
    <name evidence="1" type="ORF">GAK29_03588</name>
</gene>
<dbReference type="Proteomes" id="UP000490535">
    <property type="component" value="Unassembled WGS sequence"/>
</dbReference>
<dbReference type="EMBL" id="WNDP01000119">
    <property type="protein sequence ID" value="KAF1020621.1"/>
    <property type="molecule type" value="Genomic_DNA"/>
</dbReference>
<reference evidence="2" key="1">
    <citation type="journal article" date="2020" name="MBio">
        <title>Horizontal gene transfer to a defensive symbiont with a reduced genome amongst a multipartite beetle microbiome.</title>
        <authorList>
            <person name="Waterworth S.C."/>
            <person name="Florez L.V."/>
            <person name="Rees E.R."/>
            <person name="Hertweck C."/>
            <person name="Kaltenpoth M."/>
            <person name="Kwan J.C."/>
        </authorList>
    </citation>
    <scope>NUCLEOTIDE SEQUENCE [LARGE SCALE GENOMIC DNA]</scope>
</reference>